<name>A0A238VSA0_9FLAO</name>
<comment type="subcellular location">
    <subcellularLocation>
        <location evidence="3">Cell outer membrane</location>
        <topology evidence="3">Multi-pass membrane protein</topology>
    </subcellularLocation>
</comment>
<accession>A0A238VSA0</accession>
<dbReference type="InterPro" id="IPR001599">
    <property type="entry name" value="Macroglobln_a2"/>
</dbReference>
<dbReference type="Proteomes" id="UP000198379">
    <property type="component" value="Unassembled WGS sequence"/>
</dbReference>
<reference evidence="5 6" key="1">
    <citation type="submission" date="2017-06" db="EMBL/GenBank/DDBJ databases">
        <authorList>
            <person name="Kim H.J."/>
            <person name="Triplett B.A."/>
        </authorList>
    </citation>
    <scope>NUCLEOTIDE SEQUENCE [LARGE SCALE GENOMIC DNA]</scope>
    <source>
        <strain evidence="5 6">DSM 25597</strain>
    </source>
</reference>
<gene>
    <name evidence="5" type="ORF">SAMN06265376_101277</name>
</gene>
<dbReference type="InterPro" id="IPR050473">
    <property type="entry name" value="A2M/Complement_sys"/>
</dbReference>
<dbReference type="RefSeq" id="WP_179218058.1">
    <property type="nucleotide sequence ID" value="NZ_BMEP01000002.1"/>
</dbReference>
<dbReference type="InterPro" id="IPR037066">
    <property type="entry name" value="Plug_dom_sf"/>
</dbReference>
<keyword evidence="5" id="KW-0675">Receptor</keyword>
<dbReference type="Pfam" id="PF07715">
    <property type="entry name" value="Plug"/>
    <property type="match status" value="1"/>
</dbReference>
<evidence type="ECO:0000256" key="3">
    <source>
        <dbReference type="PROSITE-ProRule" id="PRU01360"/>
    </source>
</evidence>
<dbReference type="GO" id="GO:0004866">
    <property type="term" value="F:endopeptidase inhibitor activity"/>
    <property type="evidence" value="ECO:0007669"/>
    <property type="project" value="InterPro"/>
</dbReference>
<dbReference type="SMART" id="SM01419">
    <property type="entry name" value="Thiol-ester_cl"/>
    <property type="match status" value="1"/>
</dbReference>
<dbReference type="CDD" id="cd02891">
    <property type="entry name" value="A2M_like"/>
    <property type="match status" value="1"/>
</dbReference>
<evidence type="ECO:0000313" key="5">
    <source>
        <dbReference type="EMBL" id="SNR37061.1"/>
    </source>
</evidence>
<dbReference type="SUPFAM" id="SSF48239">
    <property type="entry name" value="Terpenoid cyclases/Protein prenyltransferases"/>
    <property type="match status" value="1"/>
</dbReference>
<comment type="similarity">
    <text evidence="3">Belongs to the TonB-dependent receptor family.</text>
</comment>
<protein>
    <submittedName>
        <fullName evidence="5">TonB-dependent outer membrane receptor, SusC/RagA subfamily, signature region</fullName>
    </submittedName>
</protein>
<dbReference type="Gene3D" id="2.60.40.690">
    <property type="entry name" value="Alpha-macroglobulin, receptor-binding domain"/>
    <property type="match status" value="1"/>
</dbReference>
<keyword evidence="2" id="KW-0882">Thioester bond</keyword>
<keyword evidence="3" id="KW-0812">Transmembrane</keyword>
<proteinExistence type="inferred from homology"/>
<dbReference type="SMART" id="SM01360">
    <property type="entry name" value="A2M"/>
    <property type="match status" value="1"/>
</dbReference>
<dbReference type="Gene3D" id="2.170.130.10">
    <property type="entry name" value="TonB-dependent receptor, plug domain"/>
    <property type="match status" value="1"/>
</dbReference>
<dbReference type="EMBL" id="FZNY01000001">
    <property type="protein sequence ID" value="SNR37061.1"/>
    <property type="molecule type" value="Genomic_DNA"/>
</dbReference>
<dbReference type="Pfam" id="PF07678">
    <property type="entry name" value="TED_complement"/>
    <property type="match status" value="1"/>
</dbReference>
<dbReference type="InterPro" id="IPR012910">
    <property type="entry name" value="Plug_dom"/>
</dbReference>
<evidence type="ECO:0000259" key="4">
    <source>
        <dbReference type="SMART" id="SM01360"/>
    </source>
</evidence>
<dbReference type="GO" id="GO:0009279">
    <property type="term" value="C:cell outer membrane"/>
    <property type="evidence" value="ECO:0007669"/>
    <property type="project" value="UniProtKB-SubCell"/>
</dbReference>
<evidence type="ECO:0000256" key="1">
    <source>
        <dbReference type="ARBA" id="ARBA00022729"/>
    </source>
</evidence>
<organism evidence="5 6">
    <name type="scientific">Dokdonia pacifica</name>
    <dbReference type="NCBI Taxonomy" id="1627892"/>
    <lineage>
        <taxon>Bacteria</taxon>
        <taxon>Pseudomonadati</taxon>
        <taxon>Bacteroidota</taxon>
        <taxon>Flavobacteriia</taxon>
        <taxon>Flavobacteriales</taxon>
        <taxon>Flavobacteriaceae</taxon>
        <taxon>Dokdonia</taxon>
    </lineage>
</organism>
<keyword evidence="1" id="KW-0732">Signal</keyword>
<dbReference type="PANTHER" id="PTHR11412">
    <property type="entry name" value="MACROGLOBULIN / COMPLEMENT"/>
    <property type="match status" value="1"/>
</dbReference>
<dbReference type="SUPFAM" id="SSF56935">
    <property type="entry name" value="Porins"/>
    <property type="match status" value="1"/>
</dbReference>
<dbReference type="SUPFAM" id="SSF49410">
    <property type="entry name" value="Alpha-macroglobulin receptor domain"/>
    <property type="match status" value="1"/>
</dbReference>
<keyword evidence="3" id="KW-0998">Cell outer membrane</keyword>
<sequence length="1539" mass="172444">MIKKYVYTLLLICVSAITLGQEELLGISEADYIEKTYTHTDRPFYFPGETIWFKTYITNAHQEITSLSDIVYVELLSPEGNSIQKGEYRIQNGYAYGQFSLNADWVGGIYTIKAYTKWMLNNGNASLFSKKITVQKIVEPRLQMKFDFKKEAYGPGSNVQATVVLKDLENNVLKNKKCSYTLRIGGKTLSKNEVISDDEGKLAIAFLLPENLNTTDAIVNVLIPHLGNTESISRSIPVTLDNIDLQFLPESGVLLEGYKNTIAFKATNAYGKPADIRGVIKNTQGEIVANFNSFHNGMGSFELTPKNGAHYTAHIYEPFTSKIIYTIPEAQNQGISIHLDHIENELATFTVTSSKNQKVEWCASDVKQTLYNDQIQLKKGTQQLVVNINDFPQGITKFTIQTINGRFIAERLAFLNYNRKLSIEITTDKTSYSTREKVQVAILTKDQNGKPVPSNLSLAVVDNKLMSFADDRQDNIASYLLMSSELKGSIYKPNFYFNPKEDKAEKALDYVLLTHGWRSYLTEKIGDVHTAQYPPENFSIQTGVVINQKNEPTPAKLLLFDTYGDDVLPFNTNNKGEFFFKMVDGVHYTLLAYNDAGDKLTIISGSVHSTNNWEELRRQEEKNKKQEEIATKKLAKPTAKPITKKVVKKDKTASKNVSTILQSDNQLDEVVVTAQGIRREKKALGYAVSEVSGEDVGTEGDVGRILSGKASGVAITNQSGSSGNATNVVIRGYNSISGNNQALFIVDGVPYTESIDRSLNLDPNNIESINILKGLAATTLYGTAGRNGVIIVNTKNNRYYSSYGKKRLNNSKYRNYVIQKFSSQNYRYYTPSKKFYVPVYDNTIQLSEERTDFRQTIYWNPIVQTGNDGKATLHYYNSDAVTSFNIIAEGISASGEVGRKESSYHVINPITVDYKTPAYMSVGDEVLLNVSIQNNTEELITGIFSIDLPKEIQFSKNYVPQEITIAPKSFTPVYIPIRTIQKSEEAIIKALFTNDTYTDFLTTSTTIVSPYFPTKASLSGVKNESFEFSLDHVVPGSMVAEFNLYTDVVGEVMDGISSIIRKPYGCFEQTSSSTYPNVMVLKYLRESGKSNPEIEAKALDFIKQGYKRLISFETKKGGFEWFGHTPPHETLTAFGILEFTEMKEVYPDVNEKMIMRTVDWLMSRRDGKGGFHKSKKGYDSFASSPQDVANAYIVYALSEAGIKVDIQKEYSTAYQDALESNDSYKMALMACAAFNLIQQEDAQQLLSKIQANIETFGFDDLPVTNTITRSYGKDKKTETLAFTILALLKQQQQDLIQINKAVEQLVSNRKNGGFGATQATAMSLKALIAYTKTQKAKIIAEDDLITITINGKSYKSKLKASSNGKITIADLEKDFTRGTNTIDVIFSDSKKQFPYSLTLDWDSTLPESAENRPLEIATTVIDRAYTIGQTIRHSTTIKNKKDNGLGMVTAIIGIPSGASAQPWQLKELIEKDHVAFYEVYDNYVVLYWRSFKELEEKTIHLDLKAEVAGSYTAPASTVYLYYGEEYKHWIKGTHIEIEK</sequence>
<dbReference type="Gene3D" id="1.50.10.20">
    <property type="match status" value="1"/>
</dbReference>
<dbReference type="InterPro" id="IPR039426">
    <property type="entry name" value="TonB-dep_rcpt-like"/>
</dbReference>
<keyword evidence="3" id="KW-1134">Transmembrane beta strand</keyword>
<evidence type="ECO:0000256" key="2">
    <source>
        <dbReference type="ARBA" id="ARBA00022966"/>
    </source>
</evidence>
<dbReference type="PANTHER" id="PTHR11412:SF136">
    <property type="entry name" value="CD109 ANTIGEN"/>
    <property type="match status" value="1"/>
</dbReference>
<dbReference type="Pfam" id="PF00207">
    <property type="entry name" value="A2M"/>
    <property type="match status" value="1"/>
</dbReference>
<keyword evidence="6" id="KW-1185">Reference proteome</keyword>
<dbReference type="PROSITE" id="PS52016">
    <property type="entry name" value="TONB_DEPENDENT_REC_3"/>
    <property type="match status" value="1"/>
</dbReference>
<evidence type="ECO:0000313" key="6">
    <source>
        <dbReference type="Proteomes" id="UP000198379"/>
    </source>
</evidence>
<feature type="domain" description="Alpha-2-macroglobulin" evidence="4">
    <location>
        <begin position="856"/>
        <end position="946"/>
    </location>
</feature>
<dbReference type="GO" id="GO:0005615">
    <property type="term" value="C:extracellular space"/>
    <property type="evidence" value="ECO:0007669"/>
    <property type="project" value="InterPro"/>
</dbReference>
<dbReference type="Gene3D" id="2.60.40.1930">
    <property type="match status" value="1"/>
</dbReference>
<dbReference type="InterPro" id="IPR008930">
    <property type="entry name" value="Terpenoid_cyclase/PrenylTrfase"/>
</dbReference>
<dbReference type="InterPro" id="IPR011626">
    <property type="entry name" value="Alpha-macroglobulin_TED"/>
</dbReference>
<dbReference type="InterPro" id="IPR047565">
    <property type="entry name" value="Alpha-macroglob_thiol-ester_cl"/>
</dbReference>
<keyword evidence="3" id="KW-0813">Transport</keyword>
<dbReference type="InterPro" id="IPR036595">
    <property type="entry name" value="A-macroglobulin_rcpt-bd_sf"/>
</dbReference>
<keyword evidence="3" id="KW-0472">Membrane</keyword>